<gene>
    <name evidence="2" type="ORF">O9H85_03045</name>
</gene>
<keyword evidence="1" id="KW-0812">Transmembrane</keyword>
<evidence type="ECO:0000313" key="2">
    <source>
        <dbReference type="EMBL" id="MCZ8511432.1"/>
    </source>
</evidence>
<accession>A0ABT4Q3S4</accession>
<evidence type="ECO:0000256" key="1">
    <source>
        <dbReference type="SAM" id="Phobius"/>
    </source>
</evidence>
<protein>
    <recommendedName>
        <fullName evidence="4">DUF3953 domain-containing protein</fullName>
    </recommendedName>
</protein>
<evidence type="ECO:0000313" key="3">
    <source>
        <dbReference type="Proteomes" id="UP001527882"/>
    </source>
</evidence>
<organism evidence="2 3">
    <name type="scientific">Paenibacillus gyeongsangnamensis</name>
    <dbReference type="NCBI Taxonomy" id="3388067"/>
    <lineage>
        <taxon>Bacteria</taxon>
        <taxon>Bacillati</taxon>
        <taxon>Bacillota</taxon>
        <taxon>Bacilli</taxon>
        <taxon>Bacillales</taxon>
        <taxon>Paenibacillaceae</taxon>
        <taxon>Paenibacillus</taxon>
    </lineage>
</organism>
<dbReference type="RefSeq" id="WP_269879782.1">
    <property type="nucleotide sequence ID" value="NZ_JAQAGZ010000001.1"/>
</dbReference>
<reference evidence="2 3" key="1">
    <citation type="submission" date="2022-12" db="EMBL/GenBank/DDBJ databases">
        <title>Draft genome sequence of Paenibacillus sp. dW9.</title>
        <authorList>
            <person name="Choi E.-W."/>
            <person name="Kim D.-U."/>
        </authorList>
    </citation>
    <scope>NUCLEOTIDE SEQUENCE [LARGE SCALE GENOMIC DNA]</scope>
    <source>
        <strain evidence="3">dW9</strain>
    </source>
</reference>
<evidence type="ECO:0008006" key="4">
    <source>
        <dbReference type="Google" id="ProtNLM"/>
    </source>
</evidence>
<keyword evidence="3" id="KW-1185">Reference proteome</keyword>
<proteinExistence type="predicted"/>
<keyword evidence="1" id="KW-1133">Transmembrane helix</keyword>
<dbReference type="Proteomes" id="UP001527882">
    <property type="component" value="Unassembled WGS sequence"/>
</dbReference>
<comment type="caution">
    <text evidence="2">The sequence shown here is derived from an EMBL/GenBank/DDBJ whole genome shotgun (WGS) entry which is preliminary data.</text>
</comment>
<feature type="transmembrane region" description="Helical" evidence="1">
    <location>
        <begin position="53"/>
        <end position="75"/>
    </location>
</feature>
<sequence>MRTLAVIGFSLVCALLLSLFSQIQDLLRYIFSLGALYAGIQFFRRYEGRGMRIAFVVTTVLFYFAFTVIIAMVIAMKQMNA</sequence>
<name>A0ABT4Q3S4_9BACL</name>
<dbReference type="EMBL" id="JAQAGZ010000001">
    <property type="protein sequence ID" value="MCZ8511432.1"/>
    <property type="molecule type" value="Genomic_DNA"/>
</dbReference>
<keyword evidence="1" id="KW-0472">Membrane</keyword>